<dbReference type="Gene3D" id="2.40.40.10">
    <property type="entry name" value="RlpA-like domain"/>
    <property type="match status" value="1"/>
</dbReference>
<feature type="chain" id="PRO_5020425608" evidence="4">
    <location>
        <begin position="24"/>
        <end position="158"/>
    </location>
</feature>
<comment type="similarity">
    <text evidence="2">Belongs to the cerato-platanin family.</text>
</comment>
<evidence type="ECO:0000256" key="1">
    <source>
        <dbReference type="ARBA" id="ARBA00004613"/>
    </source>
</evidence>
<evidence type="ECO:0000313" key="6">
    <source>
        <dbReference type="Proteomes" id="UP000290288"/>
    </source>
</evidence>
<comment type="subcellular location">
    <subcellularLocation>
        <location evidence="1">Secreted</location>
    </subcellularLocation>
</comment>
<keyword evidence="6" id="KW-1185">Reference proteome</keyword>
<keyword evidence="3" id="KW-0964">Secreted</keyword>
<evidence type="ECO:0000256" key="4">
    <source>
        <dbReference type="SAM" id="SignalP"/>
    </source>
</evidence>
<dbReference type="InterPro" id="IPR036908">
    <property type="entry name" value="RlpA-like_sf"/>
</dbReference>
<sequence>MFKLTSFAIVTVLTTLLAGSTNAASLSSRGPPLIANIVYDDSLCTGARSLNTVSCSTGANGLITRGYSTLSSLPSFPAVGGFPGVGFNSTNCGGCYEIWYSGTGRSEYFTAVTDSGLPNQAVLCTSKFLELTGFDRDNVPANVEVEIRSVPAYDCGFN</sequence>
<evidence type="ECO:0000256" key="2">
    <source>
        <dbReference type="ARBA" id="ARBA00010421"/>
    </source>
</evidence>
<dbReference type="Proteomes" id="UP000290288">
    <property type="component" value="Unassembled WGS sequence"/>
</dbReference>
<feature type="signal peptide" evidence="4">
    <location>
        <begin position="1"/>
        <end position="23"/>
    </location>
</feature>
<dbReference type="InterPro" id="IPR010829">
    <property type="entry name" value="Cerato-platanin"/>
</dbReference>
<dbReference type="AlphaFoldDB" id="A0A4Q2D705"/>
<keyword evidence="4" id="KW-0732">Signal</keyword>
<reference evidence="5 6" key="1">
    <citation type="submission" date="2019-01" db="EMBL/GenBank/DDBJ databases">
        <title>Draft genome sequence of Psathyrella aberdarensis IHI B618.</title>
        <authorList>
            <person name="Buettner E."/>
            <person name="Kellner H."/>
        </authorList>
    </citation>
    <scope>NUCLEOTIDE SEQUENCE [LARGE SCALE GENOMIC DNA]</scope>
    <source>
        <strain evidence="5 6">IHI B618</strain>
    </source>
</reference>
<accession>A0A4Q2D705</accession>
<dbReference type="STRING" id="2316362.A0A4Q2D705"/>
<dbReference type="Pfam" id="PF07249">
    <property type="entry name" value="Cerato-platanin"/>
    <property type="match status" value="1"/>
</dbReference>
<name>A0A4Q2D705_9AGAR</name>
<protein>
    <submittedName>
        <fullName evidence="5">Uncharacterized protein</fullName>
    </submittedName>
</protein>
<dbReference type="GO" id="GO:0005576">
    <property type="term" value="C:extracellular region"/>
    <property type="evidence" value="ECO:0007669"/>
    <property type="project" value="UniProtKB-SubCell"/>
</dbReference>
<organism evidence="5 6">
    <name type="scientific">Candolleomyces aberdarensis</name>
    <dbReference type="NCBI Taxonomy" id="2316362"/>
    <lineage>
        <taxon>Eukaryota</taxon>
        <taxon>Fungi</taxon>
        <taxon>Dikarya</taxon>
        <taxon>Basidiomycota</taxon>
        <taxon>Agaricomycotina</taxon>
        <taxon>Agaricomycetes</taxon>
        <taxon>Agaricomycetidae</taxon>
        <taxon>Agaricales</taxon>
        <taxon>Agaricineae</taxon>
        <taxon>Psathyrellaceae</taxon>
        <taxon>Candolleomyces</taxon>
    </lineage>
</organism>
<evidence type="ECO:0000256" key="3">
    <source>
        <dbReference type="ARBA" id="ARBA00022525"/>
    </source>
</evidence>
<dbReference type="OrthoDB" id="4898945at2759"/>
<dbReference type="EMBL" id="SDEE01000614">
    <property type="protein sequence ID" value="RXW14989.1"/>
    <property type="molecule type" value="Genomic_DNA"/>
</dbReference>
<evidence type="ECO:0000313" key="5">
    <source>
        <dbReference type="EMBL" id="RXW14989.1"/>
    </source>
</evidence>
<comment type="caution">
    <text evidence="5">The sequence shown here is derived from an EMBL/GenBank/DDBJ whole genome shotgun (WGS) entry which is preliminary data.</text>
</comment>
<proteinExistence type="inferred from homology"/>
<dbReference type="CDD" id="cd22778">
    <property type="entry name" value="DPBB_CEPL-like"/>
    <property type="match status" value="1"/>
</dbReference>
<gene>
    <name evidence="5" type="ORF">EST38_g10865</name>
</gene>